<gene>
    <name evidence="2" type="ORF">DFH07DRAFT_779904</name>
</gene>
<feature type="compositionally biased region" description="Polar residues" evidence="1">
    <location>
        <begin position="95"/>
        <end position="107"/>
    </location>
</feature>
<evidence type="ECO:0000313" key="3">
    <source>
        <dbReference type="Proteomes" id="UP001215280"/>
    </source>
</evidence>
<accession>A0AAD7I5K5</accession>
<name>A0AAD7I5K5_9AGAR</name>
<feature type="region of interest" description="Disordered" evidence="1">
    <location>
        <begin position="95"/>
        <end position="122"/>
    </location>
</feature>
<evidence type="ECO:0000313" key="2">
    <source>
        <dbReference type="EMBL" id="KAJ7735609.1"/>
    </source>
</evidence>
<comment type="caution">
    <text evidence="2">The sequence shown here is derived from an EMBL/GenBank/DDBJ whole genome shotgun (WGS) entry which is preliminary data.</text>
</comment>
<evidence type="ECO:0000256" key="1">
    <source>
        <dbReference type="SAM" id="MobiDB-lite"/>
    </source>
</evidence>
<sequence length="286" mass="31794">MCYWVSTVCGDFGIGTRVPNVFQASFFGLMVLGWPRLRASSHRCDVLNSRAQNARAGKFTVGSLSWIGGTTTPPRACRAHRVEIRIGSQTFSYTTSHASLPPSASSFTEERSRQHARARAPRRVARHMVTKAKTAAENACRREGFEGGGDPQARGFRRAGDPQRTLESCVYLCWNPHMGRGGRFRIESEDATRMRDAKGPVCMMDEDTELKGTWAVRDLELADARSRSSRESAKEESRPDLYGAFPSPPRTPSFEAGHEDALRWRGGGAHEVLEFEAFDVELIARP</sequence>
<organism evidence="2 3">
    <name type="scientific">Mycena maculata</name>
    <dbReference type="NCBI Taxonomy" id="230809"/>
    <lineage>
        <taxon>Eukaryota</taxon>
        <taxon>Fungi</taxon>
        <taxon>Dikarya</taxon>
        <taxon>Basidiomycota</taxon>
        <taxon>Agaricomycotina</taxon>
        <taxon>Agaricomycetes</taxon>
        <taxon>Agaricomycetidae</taxon>
        <taxon>Agaricales</taxon>
        <taxon>Marasmiineae</taxon>
        <taxon>Mycenaceae</taxon>
        <taxon>Mycena</taxon>
    </lineage>
</organism>
<feature type="region of interest" description="Disordered" evidence="1">
    <location>
        <begin position="225"/>
        <end position="256"/>
    </location>
</feature>
<feature type="compositionally biased region" description="Basic and acidic residues" evidence="1">
    <location>
        <begin position="225"/>
        <end position="239"/>
    </location>
</feature>
<dbReference type="Proteomes" id="UP001215280">
    <property type="component" value="Unassembled WGS sequence"/>
</dbReference>
<reference evidence="2" key="1">
    <citation type="submission" date="2023-03" db="EMBL/GenBank/DDBJ databases">
        <title>Massive genome expansion in bonnet fungi (Mycena s.s.) driven by repeated elements and novel gene families across ecological guilds.</title>
        <authorList>
            <consortium name="Lawrence Berkeley National Laboratory"/>
            <person name="Harder C.B."/>
            <person name="Miyauchi S."/>
            <person name="Viragh M."/>
            <person name="Kuo A."/>
            <person name="Thoen E."/>
            <person name="Andreopoulos B."/>
            <person name="Lu D."/>
            <person name="Skrede I."/>
            <person name="Drula E."/>
            <person name="Henrissat B."/>
            <person name="Morin E."/>
            <person name="Kohler A."/>
            <person name="Barry K."/>
            <person name="LaButti K."/>
            <person name="Morin E."/>
            <person name="Salamov A."/>
            <person name="Lipzen A."/>
            <person name="Mereny Z."/>
            <person name="Hegedus B."/>
            <person name="Baldrian P."/>
            <person name="Stursova M."/>
            <person name="Weitz H."/>
            <person name="Taylor A."/>
            <person name="Grigoriev I.V."/>
            <person name="Nagy L.G."/>
            <person name="Martin F."/>
            <person name="Kauserud H."/>
        </authorList>
    </citation>
    <scope>NUCLEOTIDE SEQUENCE</scope>
    <source>
        <strain evidence="2">CBHHK188m</strain>
    </source>
</reference>
<dbReference type="AlphaFoldDB" id="A0AAD7I5K5"/>
<keyword evidence="3" id="KW-1185">Reference proteome</keyword>
<protein>
    <submittedName>
        <fullName evidence="2">Uncharacterized protein</fullName>
    </submittedName>
</protein>
<proteinExistence type="predicted"/>
<dbReference type="EMBL" id="JARJLG010000153">
    <property type="protein sequence ID" value="KAJ7735609.1"/>
    <property type="molecule type" value="Genomic_DNA"/>
</dbReference>